<keyword evidence="10" id="KW-1185">Reference proteome</keyword>
<comment type="caution">
    <text evidence="9">The sequence shown here is derived from an EMBL/GenBank/DDBJ whole genome shotgun (WGS) entry which is preliminary data.</text>
</comment>
<dbReference type="SUPFAM" id="SSF58038">
    <property type="entry name" value="SNARE fusion complex"/>
    <property type="match status" value="1"/>
</dbReference>
<evidence type="ECO:0000313" key="9">
    <source>
        <dbReference type="EMBL" id="KAF2869959.1"/>
    </source>
</evidence>
<dbReference type="EMBL" id="JAADJZ010000015">
    <property type="protein sequence ID" value="KAF2869959.1"/>
    <property type="molecule type" value="Genomic_DNA"/>
</dbReference>
<dbReference type="Gene3D" id="1.20.5.110">
    <property type="match status" value="1"/>
</dbReference>
<keyword evidence="7" id="KW-0812">Transmembrane</keyword>
<feature type="transmembrane region" description="Helical" evidence="7">
    <location>
        <begin position="390"/>
        <end position="409"/>
    </location>
</feature>
<feature type="compositionally biased region" description="Basic and acidic residues" evidence="6">
    <location>
        <begin position="295"/>
        <end position="310"/>
    </location>
</feature>
<dbReference type="PANTHER" id="PTHR19957">
    <property type="entry name" value="SYNTAXIN"/>
    <property type="match status" value="1"/>
</dbReference>
<evidence type="ECO:0000256" key="2">
    <source>
        <dbReference type="ARBA" id="ARBA00022448"/>
    </source>
</evidence>
<dbReference type="AlphaFoldDB" id="A0A7C8M6J3"/>
<dbReference type="GO" id="GO:0031201">
    <property type="term" value="C:SNARE complex"/>
    <property type="evidence" value="ECO:0007669"/>
    <property type="project" value="TreeGrafter"/>
</dbReference>
<dbReference type="FunFam" id="1.20.5.110:FF:000060">
    <property type="entry name" value="SNARE complex subunit (Syn8)"/>
    <property type="match status" value="1"/>
</dbReference>
<evidence type="ECO:0000259" key="8">
    <source>
        <dbReference type="PROSITE" id="PS50192"/>
    </source>
</evidence>
<dbReference type="GO" id="GO:0000149">
    <property type="term" value="F:SNARE binding"/>
    <property type="evidence" value="ECO:0007669"/>
    <property type="project" value="TreeGrafter"/>
</dbReference>
<dbReference type="Proteomes" id="UP000481861">
    <property type="component" value="Unassembled WGS sequence"/>
</dbReference>
<dbReference type="GO" id="GO:0005484">
    <property type="term" value="F:SNAP receptor activity"/>
    <property type="evidence" value="ECO:0007669"/>
    <property type="project" value="TreeGrafter"/>
</dbReference>
<evidence type="ECO:0000256" key="3">
    <source>
        <dbReference type="ARBA" id="ARBA00022927"/>
    </source>
</evidence>
<evidence type="ECO:0000313" key="10">
    <source>
        <dbReference type="Proteomes" id="UP000481861"/>
    </source>
</evidence>
<evidence type="ECO:0000256" key="4">
    <source>
        <dbReference type="ARBA" id="ARBA00023054"/>
    </source>
</evidence>
<dbReference type="GO" id="GO:0006896">
    <property type="term" value="P:Golgi to vacuole transport"/>
    <property type="evidence" value="ECO:0007669"/>
    <property type="project" value="UniProtKB-ARBA"/>
</dbReference>
<evidence type="ECO:0000256" key="5">
    <source>
        <dbReference type="ARBA" id="ARBA00023136"/>
    </source>
</evidence>
<dbReference type="GO" id="GO:0006906">
    <property type="term" value="P:vesicle fusion"/>
    <property type="evidence" value="ECO:0007669"/>
    <property type="project" value="TreeGrafter"/>
</dbReference>
<dbReference type="PANTHER" id="PTHR19957:SF423">
    <property type="entry name" value="SYNTAXIN-8-RELATED"/>
    <property type="match status" value="1"/>
</dbReference>
<evidence type="ECO:0000256" key="6">
    <source>
        <dbReference type="SAM" id="MobiDB-lite"/>
    </source>
</evidence>
<evidence type="ECO:0000256" key="7">
    <source>
        <dbReference type="SAM" id="Phobius"/>
    </source>
</evidence>
<proteinExistence type="predicted"/>
<comment type="subcellular location">
    <subcellularLocation>
        <location evidence="1">Endomembrane system</location>
    </subcellularLocation>
</comment>
<dbReference type="GO" id="GO:0005768">
    <property type="term" value="C:endosome"/>
    <property type="evidence" value="ECO:0007669"/>
    <property type="project" value="UniProtKB-ARBA"/>
</dbReference>
<dbReference type="OrthoDB" id="244190at2759"/>
<reference evidence="9 10" key="1">
    <citation type="submission" date="2020-01" db="EMBL/GenBank/DDBJ databases">
        <authorList>
            <consortium name="DOE Joint Genome Institute"/>
            <person name="Haridas S."/>
            <person name="Albert R."/>
            <person name="Binder M."/>
            <person name="Bloem J."/>
            <person name="Labutti K."/>
            <person name="Salamov A."/>
            <person name="Andreopoulos B."/>
            <person name="Baker S.E."/>
            <person name="Barry K."/>
            <person name="Bills G."/>
            <person name="Bluhm B.H."/>
            <person name="Cannon C."/>
            <person name="Castanera R."/>
            <person name="Culley D.E."/>
            <person name="Daum C."/>
            <person name="Ezra D."/>
            <person name="Gonzalez J.B."/>
            <person name="Henrissat B."/>
            <person name="Kuo A."/>
            <person name="Liang C."/>
            <person name="Lipzen A."/>
            <person name="Lutzoni F."/>
            <person name="Magnuson J."/>
            <person name="Mondo S."/>
            <person name="Nolan M."/>
            <person name="Ohm R."/>
            <person name="Pangilinan J."/>
            <person name="Park H.-J.H."/>
            <person name="Ramirez L."/>
            <person name="Alfaro M."/>
            <person name="Sun H."/>
            <person name="Tritt A."/>
            <person name="Yoshinaga Y."/>
            <person name="Zwiers L.-H.L."/>
            <person name="Turgeon B.G."/>
            <person name="Goodwin S.B."/>
            <person name="Spatafora J.W."/>
            <person name="Crous P.W."/>
            <person name="Grigoriev I.V."/>
        </authorList>
    </citation>
    <scope>NUCLEOTIDE SEQUENCE [LARGE SCALE GENOMIC DNA]</scope>
    <source>
        <strain evidence="9 10">CBS 611.86</strain>
    </source>
</reference>
<keyword evidence="3" id="KW-0653">Protein transport</keyword>
<feature type="domain" description="T-SNARE coiled-coil homology" evidence="8">
    <location>
        <begin position="320"/>
        <end position="382"/>
    </location>
</feature>
<sequence length="410" mass="45061">MPSGLDTIGLCTHRGRLSNYCYKTPRLSRGSPQVFLIGSKLCQHGPGTSLRASSVAGSCDAEPRSPIHGQRASKRASPLFIVYIAAGIHSYRLRVQSRPVQSAAPCYPASPSPSPSLPFPVLARTGRLDIYPPACTPRARALLRPPAATMSTTNPPQLFLLADHIKLSLLERQRAISLNLSPNTQDGQISRSLAQLREGIEALESQVEDNEDEAITSQLPRLRTQLSDLTSQFTPHAPSHDLTSATPTSPNDPSLAPDFAAPTTKKPRQVSKSVRFSDTPESDADDANRAALFPYRDDPAGADAPDHDDLSNQQIHQYHSEVIREQDDQLDRLGQSIGRQRELSMQIGDELDGQVMLLDEVEEGVDRHSAQFRRAKGRLDRFSRKAKENWSLTIIVVLIIILILVIVITK</sequence>
<dbReference type="GO" id="GO:0006886">
    <property type="term" value="P:intracellular protein transport"/>
    <property type="evidence" value="ECO:0007669"/>
    <property type="project" value="TreeGrafter"/>
</dbReference>
<organism evidence="9 10">
    <name type="scientific">Massariosphaeria phaeospora</name>
    <dbReference type="NCBI Taxonomy" id="100035"/>
    <lineage>
        <taxon>Eukaryota</taxon>
        <taxon>Fungi</taxon>
        <taxon>Dikarya</taxon>
        <taxon>Ascomycota</taxon>
        <taxon>Pezizomycotina</taxon>
        <taxon>Dothideomycetes</taxon>
        <taxon>Pleosporomycetidae</taxon>
        <taxon>Pleosporales</taxon>
        <taxon>Pleosporales incertae sedis</taxon>
        <taxon>Massariosphaeria</taxon>
    </lineage>
</organism>
<dbReference type="GO" id="GO:0048278">
    <property type="term" value="P:vesicle docking"/>
    <property type="evidence" value="ECO:0007669"/>
    <property type="project" value="TreeGrafter"/>
</dbReference>
<gene>
    <name evidence="9" type="ORF">BDV95DRAFT_576740</name>
</gene>
<accession>A0A7C8M6J3</accession>
<dbReference type="InterPro" id="IPR000727">
    <property type="entry name" value="T_SNARE_dom"/>
</dbReference>
<evidence type="ECO:0000256" key="1">
    <source>
        <dbReference type="ARBA" id="ARBA00004308"/>
    </source>
</evidence>
<keyword evidence="7" id="KW-1133">Transmembrane helix</keyword>
<keyword evidence="4" id="KW-0175">Coiled coil</keyword>
<feature type="compositionally biased region" description="Polar residues" evidence="6">
    <location>
        <begin position="241"/>
        <end position="252"/>
    </location>
</feature>
<keyword evidence="5 7" id="KW-0472">Membrane</keyword>
<name>A0A7C8M6J3_9PLEO</name>
<dbReference type="PROSITE" id="PS50192">
    <property type="entry name" value="T_SNARE"/>
    <property type="match status" value="1"/>
</dbReference>
<dbReference type="InterPro" id="IPR045242">
    <property type="entry name" value="Syntaxin"/>
</dbReference>
<dbReference type="SMART" id="SM00397">
    <property type="entry name" value="t_SNARE"/>
    <property type="match status" value="1"/>
</dbReference>
<keyword evidence="2" id="KW-0813">Transport</keyword>
<dbReference type="Pfam" id="PF05739">
    <property type="entry name" value="SNARE"/>
    <property type="match status" value="1"/>
</dbReference>
<dbReference type="CDD" id="cd15859">
    <property type="entry name" value="SNARE_SYN8"/>
    <property type="match status" value="1"/>
</dbReference>
<protein>
    <recommendedName>
        <fullName evidence="8">t-SNARE coiled-coil homology domain-containing protein</fullName>
    </recommendedName>
</protein>
<feature type="region of interest" description="Disordered" evidence="6">
    <location>
        <begin position="231"/>
        <end position="310"/>
    </location>
</feature>